<dbReference type="Proteomes" id="UP000005206">
    <property type="component" value="Chromosome 1"/>
</dbReference>
<sequence length="190" mass="21567">MSDSKHPTLIGKELRNQLESHFDDLVKSGKVQLPAGTRICFDLEGIPKLVDVPYPAISKQRITRILDHISSNLFDRSAEWAILFSELNHLRNDEAARARFTHQQIWKKIRGTQADVEDDWRALGDHGDHADYDGHADYDDYDNYNDYDDYDDYGGDDYNGGDNHGGDHGDGGLMVKKVSAPEQTPQLRHT</sequence>
<accession>C7YI56</accession>
<gene>
    <name evidence="2" type="ORF">NECHADRAFT_75202</name>
</gene>
<evidence type="ECO:0000313" key="2">
    <source>
        <dbReference type="EMBL" id="EEU48038.1"/>
    </source>
</evidence>
<dbReference type="InParanoid" id="C7YI56"/>
<name>C7YI56_FUSV7</name>
<dbReference type="GeneID" id="9664508"/>
<evidence type="ECO:0000313" key="3">
    <source>
        <dbReference type="Proteomes" id="UP000005206"/>
    </source>
</evidence>
<dbReference type="VEuPathDB" id="FungiDB:NECHADRAFT_75202"/>
<reference evidence="2 3" key="1">
    <citation type="journal article" date="2009" name="PLoS Genet.">
        <title>The genome of Nectria haematococca: contribution of supernumerary chromosomes to gene expansion.</title>
        <authorList>
            <person name="Coleman J.J."/>
            <person name="Rounsley S.D."/>
            <person name="Rodriguez-Carres M."/>
            <person name="Kuo A."/>
            <person name="Wasmann C.C."/>
            <person name="Grimwood J."/>
            <person name="Schmutz J."/>
            <person name="Taga M."/>
            <person name="White G.J."/>
            <person name="Zhou S."/>
            <person name="Schwartz D.C."/>
            <person name="Freitag M."/>
            <person name="Ma L.J."/>
            <person name="Danchin E.G."/>
            <person name="Henrissat B."/>
            <person name="Coutinho P.M."/>
            <person name="Nelson D.R."/>
            <person name="Straney D."/>
            <person name="Napoli C.A."/>
            <person name="Barker B.M."/>
            <person name="Gribskov M."/>
            <person name="Rep M."/>
            <person name="Kroken S."/>
            <person name="Molnar I."/>
            <person name="Rensing C."/>
            <person name="Kennell J.C."/>
            <person name="Zamora J."/>
            <person name="Farman M.L."/>
            <person name="Selker E.U."/>
            <person name="Salamov A."/>
            <person name="Shapiro H."/>
            <person name="Pangilinan J."/>
            <person name="Lindquist E."/>
            <person name="Lamers C."/>
            <person name="Grigoriev I.V."/>
            <person name="Geiser D.M."/>
            <person name="Covert S.F."/>
            <person name="Temporini E."/>
            <person name="Vanetten H.D."/>
        </authorList>
    </citation>
    <scope>NUCLEOTIDE SEQUENCE [LARGE SCALE GENOMIC DNA]</scope>
    <source>
        <strain evidence="3">ATCC MYA-4622 / CBS 123669 / FGSC 9596 / NRRL 45880 / 77-13-4</strain>
    </source>
</reference>
<dbReference type="EMBL" id="GG698896">
    <property type="protein sequence ID" value="EEU48038.1"/>
    <property type="molecule type" value="Genomic_DNA"/>
</dbReference>
<protein>
    <submittedName>
        <fullName evidence="2">Uncharacterized protein</fullName>
    </submittedName>
</protein>
<dbReference type="AlphaFoldDB" id="C7YI56"/>
<dbReference type="RefSeq" id="XP_003053751.1">
    <property type="nucleotide sequence ID" value="XM_003053705.1"/>
</dbReference>
<dbReference type="OrthoDB" id="5052024at2759"/>
<evidence type="ECO:0000256" key="1">
    <source>
        <dbReference type="SAM" id="MobiDB-lite"/>
    </source>
</evidence>
<feature type="compositionally biased region" description="Polar residues" evidence="1">
    <location>
        <begin position="181"/>
        <end position="190"/>
    </location>
</feature>
<dbReference type="HOGENOM" id="CLU_1428361_0_0_1"/>
<organism evidence="2 3">
    <name type="scientific">Fusarium vanettenii (strain ATCC MYA-4622 / CBS 123669 / FGSC 9596 / NRRL 45880 / 77-13-4)</name>
    <name type="common">Fusarium solani subsp. pisi</name>
    <dbReference type="NCBI Taxonomy" id="660122"/>
    <lineage>
        <taxon>Eukaryota</taxon>
        <taxon>Fungi</taxon>
        <taxon>Dikarya</taxon>
        <taxon>Ascomycota</taxon>
        <taxon>Pezizomycotina</taxon>
        <taxon>Sordariomycetes</taxon>
        <taxon>Hypocreomycetidae</taxon>
        <taxon>Hypocreales</taxon>
        <taxon>Nectriaceae</taxon>
        <taxon>Fusarium</taxon>
        <taxon>Fusarium solani species complex</taxon>
        <taxon>Fusarium vanettenii</taxon>
    </lineage>
</organism>
<proteinExistence type="predicted"/>
<feature type="region of interest" description="Disordered" evidence="1">
    <location>
        <begin position="152"/>
        <end position="190"/>
    </location>
</feature>
<dbReference type="KEGG" id="nhe:NECHADRAFT_75202"/>
<keyword evidence="3" id="KW-1185">Reference proteome</keyword>